<evidence type="ECO:0000256" key="12">
    <source>
        <dbReference type="ARBA" id="ARBA00023157"/>
    </source>
</evidence>
<feature type="signal peptide" evidence="20">
    <location>
        <begin position="1"/>
        <end position="18"/>
    </location>
</feature>
<keyword evidence="7 17" id="KW-0479">Metal-binding</keyword>
<dbReference type="Proteomes" id="UP000187406">
    <property type="component" value="Unassembled WGS sequence"/>
</dbReference>
<evidence type="ECO:0000256" key="9">
    <source>
        <dbReference type="ARBA" id="ARBA00022837"/>
    </source>
</evidence>
<evidence type="ECO:0000313" key="22">
    <source>
        <dbReference type="EMBL" id="GAV79066.1"/>
    </source>
</evidence>
<comment type="subcellular location">
    <subcellularLocation>
        <location evidence="20">Secreted</location>
    </subcellularLocation>
</comment>
<dbReference type="GO" id="GO:0140825">
    <property type="term" value="F:lactoperoxidase activity"/>
    <property type="evidence" value="ECO:0007669"/>
    <property type="project" value="UniProtKB-EC"/>
</dbReference>
<feature type="disulfide bond" evidence="19">
    <location>
        <begin position="195"/>
        <end position="227"/>
    </location>
</feature>
<evidence type="ECO:0000256" key="19">
    <source>
        <dbReference type="PIRSR" id="PIRSR600823-5"/>
    </source>
</evidence>
<dbReference type="GO" id="GO:0006979">
    <property type="term" value="P:response to oxidative stress"/>
    <property type="evidence" value="ECO:0007669"/>
    <property type="project" value="UniProtKB-UniRule"/>
</dbReference>
<dbReference type="FunFam" id="1.10.420.10:FF:000008">
    <property type="entry name" value="Peroxidase"/>
    <property type="match status" value="1"/>
</dbReference>
<organism evidence="22 23">
    <name type="scientific">Cephalotus follicularis</name>
    <name type="common">Albany pitcher plant</name>
    <dbReference type="NCBI Taxonomy" id="3775"/>
    <lineage>
        <taxon>Eukaryota</taxon>
        <taxon>Viridiplantae</taxon>
        <taxon>Streptophyta</taxon>
        <taxon>Embryophyta</taxon>
        <taxon>Tracheophyta</taxon>
        <taxon>Spermatophyta</taxon>
        <taxon>Magnoliopsida</taxon>
        <taxon>eudicotyledons</taxon>
        <taxon>Gunneridae</taxon>
        <taxon>Pentapetalae</taxon>
        <taxon>rosids</taxon>
        <taxon>fabids</taxon>
        <taxon>Oxalidales</taxon>
        <taxon>Cephalotaceae</taxon>
        <taxon>Cephalotus</taxon>
    </lineage>
</organism>
<name>A0A1Q3CFM5_CEPFO</name>
<comment type="catalytic activity">
    <reaction evidence="1 20">
        <text>2 a phenolic donor + H2O2 = 2 a phenolic radical donor + 2 H2O</text>
        <dbReference type="Rhea" id="RHEA:56136"/>
        <dbReference type="ChEBI" id="CHEBI:15377"/>
        <dbReference type="ChEBI" id="CHEBI:16240"/>
        <dbReference type="ChEBI" id="CHEBI:139520"/>
        <dbReference type="ChEBI" id="CHEBI:139521"/>
        <dbReference type="EC" id="1.11.1.7"/>
    </reaction>
</comment>
<keyword evidence="12 19" id="KW-1015">Disulfide bond</keyword>
<evidence type="ECO:0000256" key="1">
    <source>
        <dbReference type="ARBA" id="ARBA00000189"/>
    </source>
</evidence>
<dbReference type="GO" id="GO:0020037">
    <property type="term" value="F:heme binding"/>
    <property type="evidence" value="ECO:0007669"/>
    <property type="project" value="UniProtKB-UniRule"/>
</dbReference>
<dbReference type="PRINTS" id="PR00461">
    <property type="entry name" value="PLPEROXIDASE"/>
</dbReference>
<dbReference type="GO" id="GO:0046872">
    <property type="term" value="F:metal ion binding"/>
    <property type="evidence" value="ECO:0007669"/>
    <property type="project" value="UniProtKB-UniRule"/>
</dbReference>
<keyword evidence="23" id="KW-1185">Reference proteome</keyword>
<dbReference type="PROSITE" id="PS50873">
    <property type="entry name" value="PEROXIDASE_4"/>
    <property type="match status" value="1"/>
</dbReference>
<evidence type="ECO:0000256" key="8">
    <source>
        <dbReference type="ARBA" id="ARBA00022729"/>
    </source>
</evidence>
<evidence type="ECO:0000256" key="17">
    <source>
        <dbReference type="PIRSR" id="PIRSR600823-3"/>
    </source>
</evidence>
<dbReference type="PROSITE" id="PS00436">
    <property type="entry name" value="PEROXIDASE_2"/>
    <property type="match status" value="1"/>
</dbReference>
<dbReference type="PANTHER" id="PTHR31235">
    <property type="entry name" value="PEROXIDASE 25-RELATED"/>
    <property type="match status" value="1"/>
</dbReference>
<feature type="chain" id="PRO_5011827669" description="Peroxidase" evidence="20">
    <location>
        <begin position="19"/>
        <end position="321"/>
    </location>
</feature>
<dbReference type="InterPro" id="IPR019794">
    <property type="entry name" value="Peroxidases_AS"/>
</dbReference>
<feature type="binding site" evidence="17">
    <location>
        <position position="71"/>
    </location>
    <ligand>
        <name>Ca(2+)</name>
        <dbReference type="ChEBI" id="CHEBI:29108"/>
        <label>1</label>
    </ligand>
</feature>
<evidence type="ECO:0000256" key="3">
    <source>
        <dbReference type="ARBA" id="ARBA00012313"/>
    </source>
</evidence>
<proteinExistence type="inferred from homology"/>
<keyword evidence="8 20" id="KW-0732">Signal</keyword>
<dbReference type="AlphaFoldDB" id="A0A1Q3CFM5"/>
<feature type="binding site" evidence="17">
    <location>
        <position position="249"/>
    </location>
    <ligand>
        <name>Ca(2+)</name>
        <dbReference type="ChEBI" id="CHEBI:29108"/>
        <label>2</label>
    </ligand>
</feature>
<feature type="binding site" evidence="17">
    <location>
        <position position="83"/>
    </location>
    <ligand>
        <name>Ca(2+)</name>
        <dbReference type="ChEBI" id="CHEBI:29108"/>
        <label>1</label>
    </ligand>
</feature>
<feature type="non-terminal residue" evidence="22">
    <location>
        <position position="321"/>
    </location>
</feature>
<dbReference type="SUPFAM" id="SSF48113">
    <property type="entry name" value="Heme-dependent peroxidases"/>
    <property type="match status" value="1"/>
</dbReference>
<comment type="cofactor">
    <cofactor evidence="17 20">
        <name>heme b</name>
        <dbReference type="ChEBI" id="CHEBI:60344"/>
    </cofactor>
    <text evidence="17 20">Binds 1 heme b (iron(II)-protoporphyrin IX) group per subunit.</text>
</comment>
<comment type="cofactor">
    <cofactor evidence="17 20">
        <name>Ca(2+)</name>
        <dbReference type="ChEBI" id="CHEBI:29108"/>
    </cofactor>
    <text evidence="17 20">Binds 2 calcium ions per subunit.</text>
</comment>
<comment type="caution">
    <text evidence="22">The sequence shown here is derived from an EMBL/GenBank/DDBJ whole genome shotgun (WGS) entry which is preliminary data.</text>
</comment>
<feature type="binding site" evidence="17">
    <location>
        <position position="69"/>
    </location>
    <ligand>
        <name>Ca(2+)</name>
        <dbReference type="ChEBI" id="CHEBI:29108"/>
        <label>1</label>
    </ligand>
</feature>
<evidence type="ECO:0000256" key="18">
    <source>
        <dbReference type="PIRSR" id="PIRSR600823-4"/>
    </source>
</evidence>
<dbReference type="FunCoup" id="A0A1Q3CFM5">
    <property type="interactions" value="232"/>
</dbReference>
<evidence type="ECO:0000256" key="5">
    <source>
        <dbReference type="ARBA" id="ARBA00022559"/>
    </source>
</evidence>
<evidence type="ECO:0000256" key="4">
    <source>
        <dbReference type="ARBA" id="ARBA00022525"/>
    </source>
</evidence>
<dbReference type="EC" id="1.11.1.7" evidence="3 20"/>
<keyword evidence="9 17" id="KW-0106">Calcium</keyword>
<feature type="binding site" evidence="17">
    <location>
        <position position="62"/>
    </location>
    <ligand>
        <name>Ca(2+)</name>
        <dbReference type="ChEBI" id="CHEBI:29108"/>
        <label>1</label>
    </ligand>
</feature>
<dbReference type="Gene3D" id="1.10.420.10">
    <property type="entry name" value="Peroxidase, domain 2"/>
    <property type="match status" value="1"/>
</dbReference>
<dbReference type="STRING" id="3775.A0A1Q3CFM5"/>
<evidence type="ECO:0000313" key="23">
    <source>
        <dbReference type="Proteomes" id="UP000187406"/>
    </source>
</evidence>
<keyword evidence="4 20" id="KW-0964">Secreted</keyword>
<comment type="function">
    <text evidence="2">Removal of H(2)O(2), oxidation of toxic reductants, biosynthesis and degradation of lignin, suberization, auxin catabolism, response to environmental stresses such as wounding, pathogen attack and oxidative stress. These functions might be dependent on each isozyme/isoform in each plant tissue.</text>
</comment>
<feature type="disulfide bond" evidence="19">
    <location>
        <begin position="115"/>
        <end position="317"/>
    </location>
</feature>
<sequence>VLLLVCLVAFGVLRVSHGDSLELNYYGESCPEAENIVQNVTGSYVSSNPNLTPALLRMHFHDCFVRGCDASVLINSTANNTAEKDAIPNLTLVGFYVIDGIKAQVEEACPGVVSCADILALAARDAVSYQFKYQLWEVPTGRRDGIVSLASEALTNIPSPFLNYTSLVQSFASKGLNVKDLSVLSGAHTIGVAHCDSFSNRLYNFTGKGDEDPSLDPTYAAYLKTQCPPGDLHTLLEIEMVPKSSQTFDSAYFPNLNENKGRFQSDAALLTNNTSKAYVDQIVASPAVFYQYFAVSVVKMGNISVLTGTSGEIRKNCSIIN</sequence>
<keyword evidence="13" id="KW-0325">Glycoprotein</keyword>
<feature type="active site" description="Proton acceptor" evidence="15">
    <location>
        <position position="61"/>
    </location>
</feature>
<dbReference type="GO" id="GO:0042744">
    <property type="term" value="P:hydrogen peroxide catabolic process"/>
    <property type="evidence" value="ECO:0007669"/>
    <property type="project" value="UniProtKB-KW"/>
</dbReference>
<feature type="disulfide bond" evidence="19">
    <location>
        <begin position="30"/>
        <end position="109"/>
    </location>
</feature>
<evidence type="ECO:0000256" key="11">
    <source>
        <dbReference type="ARBA" id="ARBA00023004"/>
    </source>
</evidence>
<dbReference type="Pfam" id="PF00141">
    <property type="entry name" value="peroxidase"/>
    <property type="match status" value="1"/>
</dbReference>
<dbReference type="InterPro" id="IPR000823">
    <property type="entry name" value="Peroxidase_pln"/>
</dbReference>
<dbReference type="PRINTS" id="PR00458">
    <property type="entry name" value="PEROXIDASE"/>
</dbReference>
<feature type="site" description="Transition state stabilizer" evidence="18">
    <location>
        <position position="57"/>
    </location>
</feature>
<feature type="binding site" evidence="17">
    <location>
        <position position="189"/>
    </location>
    <ligand>
        <name>Ca(2+)</name>
        <dbReference type="ChEBI" id="CHEBI:29108"/>
        <label>2</label>
    </ligand>
</feature>
<feature type="disulfide bond" evidence="19">
    <location>
        <begin position="63"/>
        <end position="68"/>
    </location>
</feature>
<evidence type="ECO:0000259" key="21">
    <source>
        <dbReference type="PROSITE" id="PS50873"/>
    </source>
</evidence>
<feature type="binding site" evidence="17">
    <location>
        <position position="65"/>
    </location>
    <ligand>
        <name>Ca(2+)</name>
        <dbReference type="ChEBI" id="CHEBI:29108"/>
        <label>1</label>
    </ligand>
</feature>
<evidence type="ECO:0000256" key="16">
    <source>
        <dbReference type="PIRSR" id="PIRSR600823-2"/>
    </source>
</evidence>
<dbReference type="InterPro" id="IPR033905">
    <property type="entry name" value="Secretory_peroxidase"/>
</dbReference>
<dbReference type="GO" id="GO:0005576">
    <property type="term" value="C:extracellular region"/>
    <property type="evidence" value="ECO:0007669"/>
    <property type="project" value="UniProtKB-SubCell"/>
</dbReference>
<gene>
    <name evidence="22" type="ORF">CFOL_v3_22531</name>
</gene>
<evidence type="ECO:0000256" key="7">
    <source>
        <dbReference type="ARBA" id="ARBA00022723"/>
    </source>
</evidence>
<dbReference type="InParanoid" id="A0A1Q3CFM5"/>
<evidence type="ECO:0000256" key="14">
    <source>
        <dbReference type="ARBA" id="ARBA00023324"/>
    </source>
</evidence>
<keyword evidence="14 20" id="KW-0376">Hydrogen peroxide</keyword>
<comment type="similarity">
    <text evidence="20">Belongs to the peroxidase family. Classical plant (class III) peroxidase subfamily.</text>
</comment>
<keyword evidence="11 17" id="KW-0408">Iron</keyword>
<evidence type="ECO:0000256" key="15">
    <source>
        <dbReference type="PIRSR" id="PIRSR600823-1"/>
    </source>
</evidence>
<dbReference type="InterPro" id="IPR010255">
    <property type="entry name" value="Haem_peroxidase_sf"/>
</dbReference>
<evidence type="ECO:0000256" key="6">
    <source>
        <dbReference type="ARBA" id="ARBA00022617"/>
    </source>
</evidence>
<dbReference type="CDD" id="cd00693">
    <property type="entry name" value="secretory_peroxidase"/>
    <property type="match status" value="1"/>
</dbReference>
<feature type="binding site" evidence="17">
    <location>
        <position position="67"/>
    </location>
    <ligand>
        <name>Ca(2+)</name>
        <dbReference type="ChEBI" id="CHEBI:29108"/>
        <label>1</label>
    </ligand>
</feature>
<protein>
    <recommendedName>
        <fullName evidence="3 20">Peroxidase</fullName>
        <ecNumber evidence="3 20">1.11.1.7</ecNumber>
    </recommendedName>
</protein>
<accession>A0A1Q3CFM5</accession>
<feature type="non-terminal residue" evidence="22">
    <location>
        <position position="1"/>
    </location>
</feature>
<evidence type="ECO:0000256" key="2">
    <source>
        <dbReference type="ARBA" id="ARBA00002322"/>
    </source>
</evidence>
<keyword evidence="10 20" id="KW-0560">Oxidoreductase</keyword>
<reference evidence="23" key="1">
    <citation type="submission" date="2016-04" db="EMBL/GenBank/DDBJ databases">
        <title>Cephalotus genome sequencing.</title>
        <authorList>
            <person name="Fukushima K."/>
            <person name="Hasebe M."/>
            <person name="Fang X."/>
        </authorList>
    </citation>
    <scope>NUCLEOTIDE SEQUENCE [LARGE SCALE GENOMIC DNA]</scope>
    <source>
        <strain evidence="23">cv. St1</strain>
    </source>
</reference>
<dbReference type="EMBL" id="BDDD01001909">
    <property type="protein sequence ID" value="GAV79066.1"/>
    <property type="molecule type" value="Genomic_DNA"/>
</dbReference>
<feature type="binding site" evidence="16">
    <location>
        <position position="158"/>
    </location>
    <ligand>
        <name>substrate</name>
    </ligand>
</feature>
<evidence type="ECO:0000256" key="20">
    <source>
        <dbReference type="RuleBase" id="RU362060"/>
    </source>
</evidence>
<feature type="domain" description="Plant heme peroxidase family profile" evidence="21">
    <location>
        <begin position="20"/>
        <end position="321"/>
    </location>
</feature>
<keyword evidence="6 20" id="KW-0349">Heme</keyword>
<evidence type="ECO:0000256" key="10">
    <source>
        <dbReference type="ARBA" id="ARBA00023002"/>
    </source>
</evidence>
<dbReference type="FunFam" id="1.10.520.10:FF:000001">
    <property type="entry name" value="Peroxidase"/>
    <property type="match status" value="1"/>
</dbReference>
<dbReference type="InterPro" id="IPR002016">
    <property type="entry name" value="Haem_peroxidase"/>
</dbReference>
<keyword evidence="5 20" id="KW-0575">Peroxidase</keyword>
<dbReference type="Gene3D" id="1.10.520.10">
    <property type="match status" value="1"/>
</dbReference>
<evidence type="ECO:0000256" key="13">
    <source>
        <dbReference type="ARBA" id="ARBA00023180"/>
    </source>
</evidence>
<dbReference type="OrthoDB" id="2113341at2759"/>
<feature type="binding site" description="axial binding residue" evidence="17">
    <location>
        <position position="188"/>
    </location>
    <ligand>
        <name>heme b</name>
        <dbReference type="ChEBI" id="CHEBI:60344"/>
    </ligand>
    <ligandPart>
        <name>Fe</name>
        <dbReference type="ChEBI" id="CHEBI:18248"/>
    </ligandPart>
</feature>